<evidence type="ECO:0000313" key="1">
    <source>
        <dbReference type="EMBL" id="KAJ9600635.1"/>
    </source>
</evidence>
<dbReference type="EMBL" id="JASPKZ010000205">
    <property type="protein sequence ID" value="KAJ9600635.1"/>
    <property type="molecule type" value="Genomic_DNA"/>
</dbReference>
<reference evidence="1" key="2">
    <citation type="submission" date="2023-05" db="EMBL/GenBank/DDBJ databases">
        <authorList>
            <person name="Fouks B."/>
        </authorList>
    </citation>
    <scope>NUCLEOTIDE SEQUENCE</scope>
    <source>
        <strain evidence="1">Stay&amp;Tobe</strain>
        <tissue evidence="1">Testes</tissue>
    </source>
</reference>
<protein>
    <submittedName>
        <fullName evidence="1">Uncharacterized protein</fullName>
    </submittedName>
</protein>
<organism evidence="1 2">
    <name type="scientific">Diploptera punctata</name>
    <name type="common">Pacific beetle cockroach</name>
    <dbReference type="NCBI Taxonomy" id="6984"/>
    <lineage>
        <taxon>Eukaryota</taxon>
        <taxon>Metazoa</taxon>
        <taxon>Ecdysozoa</taxon>
        <taxon>Arthropoda</taxon>
        <taxon>Hexapoda</taxon>
        <taxon>Insecta</taxon>
        <taxon>Pterygota</taxon>
        <taxon>Neoptera</taxon>
        <taxon>Polyneoptera</taxon>
        <taxon>Dictyoptera</taxon>
        <taxon>Blattodea</taxon>
        <taxon>Blaberoidea</taxon>
        <taxon>Blaberidae</taxon>
        <taxon>Diplopterinae</taxon>
        <taxon>Diploptera</taxon>
    </lineage>
</organism>
<evidence type="ECO:0000313" key="2">
    <source>
        <dbReference type="Proteomes" id="UP001233999"/>
    </source>
</evidence>
<feature type="non-terminal residue" evidence="1">
    <location>
        <position position="58"/>
    </location>
</feature>
<feature type="non-terminal residue" evidence="1">
    <location>
        <position position="1"/>
    </location>
</feature>
<proteinExistence type="predicted"/>
<dbReference type="Proteomes" id="UP001233999">
    <property type="component" value="Unassembled WGS sequence"/>
</dbReference>
<accession>A0AAD8AK58</accession>
<gene>
    <name evidence="1" type="ORF">L9F63_026229</name>
</gene>
<sequence>ITPMSTGQRKWKRVMPGLVSSANLGGASVAMSKSKFVYRINFLLKEYFLVMIATCHLR</sequence>
<comment type="caution">
    <text evidence="1">The sequence shown here is derived from an EMBL/GenBank/DDBJ whole genome shotgun (WGS) entry which is preliminary data.</text>
</comment>
<name>A0AAD8AK58_DIPPU</name>
<reference evidence="1" key="1">
    <citation type="journal article" date="2023" name="IScience">
        <title>Live-bearing cockroach genome reveals convergent evolutionary mechanisms linked to viviparity in insects and beyond.</title>
        <authorList>
            <person name="Fouks B."/>
            <person name="Harrison M.C."/>
            <person name="Mikhailova A.A."/>
            <person name="Marchal E."/>
            <person name="English S."/>
            <person name="Carruthers M."/>
            <person name="Jennings E.C."/>
            <person name="Chiamaka E.L."/>
            <person name="Frigard R.A."/>
            <person name="Pippel M."/>
            <person name="Attardo G.M."/>
            <person name="Benoit J.B."/>
            <person name="Bornberg-Bauer E."/>
            <person name="Tobe S.S."/>
        </authorList>
    </citation>
    <scope>NUCLEOTIDE SEQUENCE</scope>
    <source>
        <strain evidence="1">Stay&amp;Tobe</strain>
    </source>
</reference>
<dbReference type="AlphaFoldDB" id="A0AAD8AK58"/>
<keyword evidence="2" id="KW-1185">Reference proteome</keyword>